<name>A0A0G4FD82_9ALVE</name>
<protein>
    <submittedName>
        <fullName evidence="2">Uncharacterized protein</fullName>
    </submittedName>
</protein>
<accession>A0A0G4FD82</accession>
<organism evidence="2">
    <name type="scientific">Chromera velia CCMP2878</name>
    <dbReference type="NCBI Taxonomy" id="1169474"/>
    <lineage>
        <taxon>Eukaryota</taxon>
        <taxon>Sar</taxon>
        <taxon>Alveolata</taxon>
        <taxon>Colpodellida</taxon>
        <taxon>Chromeraceae</taxon>
        <taxon>Chromera</taxon>
    </lineage>
</organism>
<proteinExistence type="predicted"/>
<gene>
    <name evidence="2" type="ORF">Cvel_16469</name>
</gene>
<dbReference type="EMBL" id="CDMZ01000296">
    <property type="protein sequence ID" value="CEM11206.1"/>
    <property type="molecule type" value="Genomic_DNA"/>
</dbReference>
<reference evidence="2" key="1">
    <citation type="submission" date="2014-11" db="EMBL/GenBank/DDBJ databases">
        <authorList>
            <person name="Otto D Thomas"/>
            <person name="Naeem Raeece"/>
        </authorList>
    </citation>
    <scope>NUCLEOTIDE SEQUENCE</scope>
</reference>
<dbReference type="VEuPathDB" id="CryptoDB:Cvel_16469"/>
<evidence type="ECO:0000256" key="1">
    <source>
        <dbReference type="SAM" id="MobiDB-lite"/>
    </source>
</evidence>
<feature type="compositionally biased region" description="Polar residues" evidence="1">
    <location>
        <begin position="1"/>
        <end position="10"/>
    </location>
</feature>
<sequence>MSRRYNQNFLSGMMTDSPPASESTSPTASEAATAAARIDESLQPARSCAPSLSAGAAAEYRKRWLDTLQSKAVDLVRESTSVKEFIAFCCFTPFDTGTLCYDVYETPLRMQVHRAILKTFEKEPFFQDWLWKAYQYVQYTDLGVTTTTLADFEFKAENMKAWRNRLQDGLGIPEEAVSLSLSLFLWKTAVVPHNLFDENPPQMPAYLEIPHPLTADVICALKSPFMI</sequence>
<dbReference type="AlphaFoldDB" id="A0A0G4FD82"/>
<feature type="region of interest" description="Disordered" evidence="1">
    <location>
        <begin position="1"/>
        <end position="35"/>
    </location>
</feature>
<feature type="compositionally biased region" description="Low complexity" evidence="1">
    <location>
        <begin position="17"/>
        <end position="35"/>
    </location>
</feature>
<evidence type="ECO:0000313" key="2">
    <source>
        <dbReference type="EMBL" id="CEM11206.1"/>
    </source>
</evidence>